<dbReference type="EMBL" id="CM055734">
    <property type="protein sequence ID" value="KAJ8008769.1"/>
    <property type="molecule type" value="Genomic_DNA"/>
</dbReference>
<proteinExistence type="predicted"/>
<reference evidence="1" key="1">
    <citation type="submission" date="2021-05" db="EMBL/GenBank/DDBJ databases">
        <authorList>
            <person name="Pan Q."/>
            <person name="Jouanno E."/>
            <person name="Zahm M."/>
            <person name="Klopp C."/>
            <person name="Cabau C."/>
            <person name="Louis A."/>
            <person name="Berthelot C."/>
            <person name="Parey E."/>
            <person name="Roest Crollius H."/>
            <person name="Montfort J."/>
            <person name="Robinson-Rechavi M."/>
            <person name="Bouchez O."/>
            <person name="Lampietro C."/>
            <person name="Lopez Roques C."/>
            <person name="Donnadieu C."/>
            <person name="Postlethwait J."/>
            <person name="Bobe J."/>
            <person name="Dillon D."/>
            <person name="Chandos A."/>
            <person name="von Hippel F."/>
            <person name="Guiguen Y."/>
        </authorList>
    </citation>
    <scope>NUCLEOTIDE SEQUENCE</scope>
    <source>
        <strain evidence="1">YG-Jan2019</strain>
    </source>
</reference>
<evidence type="ECO:0000313" key="2">
    <source>
        <dbReference type="Proteomes" id="UP001157502"/>
    </source>
</evidence>
<accession>A0ACC2GYJ9</accession>
<organism evidence="1 2">
    <name type="scientific">Dallia pectoralis</name>
    <name type="common">Alaska blackfish</name>
    <dbReference type="NCBI Taxonomy" id="75939"/>
    <lineage>
        <taxon>Eukaryota</taxon>
        <taxon>Metazoa</taxon>
        <taxon>Chordata</taxon>
        <taxon>Craniata</taxon>
        <taxon>Vertebrata</taxon>
        <taxon>Euteleostomi</taxon>
        <taxon>Actinopterygii</taxon>
        <taxon>Neopterygii</taxon>
        <taxon>Teleostei</taxon>
        <taxon>Protacanthopterygii</taxon>
        <taxon>Esociformes</taxon>
        <taxon>Umbridae</taxon>
        <taxon>Dallia</taxon>
    </lineage>
</organism>
<evidence type="ECO:0000313" key="1">
    <source>
        <dbReference type="EMBL" id="KAJ8008769.1"/>
    </source>
</evidence>
<protein>
    <submittedName>
        <fullName evidence="1">Uncharacterized protein</fullName>
    </submittedName>
</protein>
<sequence>MEVNTYSDLRIVLLGYRGAGKSSAGNTILGKEKFDLRTSAQCVKRQGKVAGRQVTVVDTPGWLKYHPVKKTPKLVRQEIMFSVSLCPPGPHTFLLVIRAVNPFTEERRKVIEEHMKLLSDLVWSHTIVLFTGGDCLGDTSIEQHIESEGKNLQRLVEKCGNRYHVLNNKNRGDGTQVTDLLEKIEEMVAGNRGGHYEMNREILEKIKERRKTERKKVKQRQVLMEQRENLRSLMSDSLHLSDLRIVLLGSRGAGKSSAGNTILGRQEFDLRTSAQYVKRQGKVAGRQVTVVNTPGWWKNLSILQTPKLVKQEIMFSVSLCPPGPHTLLLVIRVDRSFNEEHRKIIEKHLGLLSDLVWSHTIVLFTNGDCLGDTSIEQHIESEGKNLQRLVEKCGNRYHVLNNKNRGDGTQVTDLLEKIEKMVAGNRGGHYEMNREILEKIEGRRKTEERAKQRLMKVKEERETIRSLIGNSLHLSDLKIVLLGSRCAGKRSAGNTILGKEEFDLRTSAQCVKRQGKVAGRQVTVVDTPGWRRNLSVQRTTELVKQEIVLSVSLCPPGPHTFLLTIRADRSFNLEQKKVLEEHLKLLSDLVWRYTIVLFIGGDCLGDTSVEQHIESEGKDLQRLVEKCGNRYHVLNNKNRGDGTQVTDLLEKIEEMVAGNRGGHYEMNREILEKMQVQKRKDVEQADERSKKTNNLREIQQTFVGDYLDLSELRIVLLGYRGDGKSSAGNTILGSEEFHSRTPTQCVKRQGEVAGRQVTVVDTPGWNRKHFDKDTPKLVKQEIMHSVSLCHPGPHTFLLVIKVDISFKEKHRRSIEEHLDLLSDLVWSHTIVLFTGGDCLGDTSIEQHIESEGKDLQWLVEKCGNRYHVLNNMNRSDGTQVTDLLQKIEEMVAVNSGDYFVVYTKMDEEESKCHPEELLMKPSPPLENPDLPPPSVSGDSIAESGYDDQMSEGGSTAGNKIRGLSLEDLWKKPSLPTKGARSIDLTRPNLSSRSESGIGSEQGGSVAESLQNPKNRMLDFTEDPEVLQ</sequence>
<keyword evidence="2" id="KW-1185">Reference proteome</keyword>
<comment type="caution">
    <text evidence="1">The sequence shown here is derived from an EMBL/GenBank/DDBJ whole genome shotgun (WGS) entry which is preliminary data.</text>
</comment>
<name>A0ACC2GYJ9_DALPE</name>
<dbReference type="Proteomes" id="UP001157502">
    <property type="component" value="Chromosome 7"/>
</dbReference>
<gene>
    <name evidence="1" type="ORF">DPEC_G00081860</name>
</gene>